<sequence>MFKFGGKLGQLINKFQQGGKSDQRKSDKVRKNFHGVSLFEYGPNKYKTARGTLVRDLKPGVHQETLPNGIGLRQITRNNTTTSELVSPDKRDTLYINNADAGRIDSNINDAGILGKLGLRTPTPVSSNFRRLQGIFNAKKFNTGGEVTKDGYKSSSVTNPDGSIKQTLRYPSGKEEYRTISRDKQDTIYTNSVNGITRRNNPK</sequence>
<organism evidence="2">
    <name type="scientific">virus sp. ctrcb4</name>
    <dbReference type="NCBI Taxonomy" id="2825824"/>
    <lineage>
        <taxon>Viruses</taxon>
    </lineage>
</organism>
<name>A0A8S5RPG6_9VIRU</name>
<accession>A0A8S5RPG6</accession>
<evidence type="ECO:0000256" key="1">
    <source>
        <dbReference type="SAM" id="MobiDB-lite"/>
    </source>
</evidence>
<reference evidence="2" key="1">
    <citation type="journal article" date="2021" name="Proc. Natl. Acad. Sci. U.S.A.">
        <title>A Catalog of Tens of Thousands of Viruses from Human Metagenomes Reveals Hidden Associations with Chronic Diseases.</title>
        <authorList>
            <person name="Tisza M.J."/>
            <person name="Buck C.B."/>
        </authorList>
    </citation>
    <scope>NUCLEOTIDE SEQUENCE</scope>
    <source>
        <strain evidence="2">Ctrcb4</strain>
    </source>
</reference>
<proteinExistence type="predicted"/>
<dbReference type="EMBL" id="BK059132">
    <property type="protein sequence ID" value="DAE33248.1"/>
    <property type="molecule type" value="Genomic_DNA"/>
</dbReference>
<feature type="compositionally biased region" description="Polar residues" evidence="1">
    <location>
        <begin position="153"/>
        <end position="166"/>
    </location>
</feature>
<feature type="region of interest" description="Disordered" evidence="1">
    <location>
        <begin position="151"/>
        <end position="176"/>
    </location>
</feature>
<protein>
    <submittedName>
        <fullName evidence="2">Uncharacterized protein</fullName>
    </submittedName>
</protein>
<evidence type="ECO:0000313" key="2">
    <source>
        <dbReference type="EMBL" id="DAE33248.1"/>
    </source>
</evidence>